<evidence type="ECO:0000313" key="8">
    <source>
        <dbReference type="Proteomes" id="UP000182059"/>
    </source>
</evidence>
<dbReference type="PROSITE" id="PS51160">
    <property type="entry name" value="ACYLPHOSPHATASE_3"/>
    <property type="match status" value="1"/>
</dbReference>
<feature type="active site" evidence="4">
    <location>
        <position position="37"/>
    </location>
</feature>
<feature type="active site" evidence="4">
    <location>
        <position position="19"/>
    </location>
</feature>
<dbReference type="SUPFAM" id="SSF54975">
    <property type="entry name" value="Acylphosphatase/BLUF domain-like"/>
    <property type="match status" value="1"/>
</dbReference>
<dbReference type="AlphaFoldDB" id="A0A1J5FZ02"/>
<evidence type="ECO:0000256" key="3">
    <source>
        <dbReference type="ARBA" id="ARBA00047645"/>
    </source>
</evidence>
<dbReference type="PANTHER" id="PTHR47268">
    <property type="entry name" value="ACYLPHOSPHATASE"/>
    <property type="match status" value="1"/>
</dbReference>
<evidence type="ECO:0000256" key="4">
    <source>
        <dbReference type="PROSITE-ProRule" id="PRU00520"/>
    </source>
</evidence>
<evidence type="ECO:0000256" key="2">
    <source>
        <dbReference type="ARBA" id="ARBA00012150"/>
    </source>
</evidence>
<dbReference type="GO" id="GO:0003998">
    <property type="term" value="F:acylphosphatase activity"/>
    <property type="evidence" value="ECO:0007669"/>
    <property type="project" value="UniProtKB-EC"/>
</dbReference>
<name>A0A1J5FZ02_9BACT</name>
<comment type="caution">
    <text evidence="7">The sequence shown here is derived from an EMBL/GenBank/DDBJ whole genome shotgun (WGS) entry which is preliminary data.</text>
</comment>
<accession>A0A1J5FZ02</accession>
<proteinExistence type="inferred from homology"/>
<dbReference type="InterPro" id="IPR001792">
    <property type="entry name" value="Acylphosphatase-like_dom"/>
</dbReference>
<gene>
    <name evidence="7" type="ORF">AUK15_01965</name>
</gene>
<dbReference type="EC" id="3.6.1.7" evidence="2 4"/>
<comment type="similarity">
    <text evidence="1 5">Belongs to the acylphosphatase family.</text>
</comment>
<protein>
    <recommendedName>
        <fullName evidence="2 4">acylphosphatase</fullName>
        <ecNumber evidence="2 4">3.6.1.7</ecNumber>
    </recommendedName>
</protein>
<evidence type="ECO:0000313" key="7">
    <source>
        <dbReference type="EMBL" id="OIP65332.1"/>
    </source>
</evidence>
<organism evidence="7 8">
    <name type="scientific">Candidatus Nomurabacteria bacterium CG2_30_43_9</name>
    <dbReference type="NCBI Taxonomy" id="1805283"/>
    <lineage>
        <taxon>Bacteria</taxon>
        <taxon>Candidatus Nomuraibacteriota</taxon>
    </lineage>
</organism>
<evidence type="ECO:0000256" key="5">
    <source>
        <dbReference type="RuleBase" id="RU004168"/>
    </source>
</evidence>
<dbReference type="EMBL" id="MNYX01000051">
    <property type="protein sequence ID" value="OIP65332.1"/>
    <property type="molecule type" value="Genomic_DNA"/>
</dbReference>
<dbReference type="Pfam" id="PF00708">
    <property type="entry name" value="Acylphosphatase"/>
    <property type="match status" value="1"/>
</dbReference>
<evidence type="ECO:0000259" key="6">
    <source>
        <dbReference type="PROSITE" id="PS51160"/>
    </source>
</evidence>
<dbReference type="Proteomes" id="UP000182059">
    <property type="component" value="Unassembled WGS sequence"/>
</dbReference>
<dbReference type="PANTHER" id="PTHR47268:SF4">
    <property type="entry name" value="ACYLPHOSPHATASE"/>
    <property type="match status" value="1"/>
</dbReference>
<dbReference type="InterPro" id="IPR036046">
    <property type="entry name" value="Acylphosphatase-like_dom_sf"/>
</dbReference>
<evidence type="ECO:0000256" key="1">
    <source>
        <dbReference type="ARBA" id="ARBA00005614"/>
    </source>
</evidence>
<reference evidence="7 8" key="1">
    <citation type="journal article" date="2016" name="Environ. Microbiol.">
        <title>Genomic resolution of a cold subsurface aquifer community provides metabolic insights for novel microbes adapted to high CO concentrations.</title>
        <authorList>
            <person name="Probst A.J."/>
            <person name="Castelle C.J."/>
            <person name="Singh A."/>
            <person name="Brown C.T."/>
            <person name="Anantharaman K."/>
            <person name="Sharon I."/>
            <person name="Hug L.A."/>
            <person name="Burstein D."/>
            <person name="Emerson J.B."/>
            <person name="Thomas B.C."/>
            <person name="Banfield J.F."/>
        </authorList>
    </citation>
    <scope>NUCLEOTIDE SEQUENCE [LARGE SCALE GENOMIC DNA]</scope>
    <source>
        <strain evidence="7">CG2_30_43_9</strain>
    </source>
</reference>
<feature type="domain" description="Acylphosphatase-like" evidence="6">
    <location>
        <begin position="4"/>
        <end position="91"/>
    </location>
</feature>
<comment type="catalytic activity">
    <reaction evidence="3 4">
        <text>an acyl phosphate + H2O = a carboxylate + phosphate + H(+)</text>
        <dbReference type="Rhea" id="RHEA:14965"/>
        <dbReference type="ChEBI" id="CHEBI:15377"/>
        <dbReference type="ChEBI" id="CHEBI:15378"/>
        <dbReference type="ChEBI" id="CHEBI:29067"/>
        <dbReference type="ChEBI" id="CHEBI:43474"/>
        <dbReference type="ChEBI" id="CHEBI:59918"/>
        <dbReference type="EC" id="3.6.1.7"/>
    </reaction>
</comment>
<dbReference type="InterPro" id="IPR020456">
    <property type="entry name" value="Acylphosphatase"/>
</dbReference>
<dbReference type="Gene3D" id="3.30.70.100">
    <property type="match status" value="1"/>
</dbReference>
<sequence length="91" mass="9950">MQKCLTCQVVGRVQLVMFRDFVTREARSLGIKGTVKNNPDGSVSIVAEGEEVLLHAFLELVGKGPILARVDKVTGELSEPLGGFKNFDILY</sequence>
<keyword evidence="4" id="KW-0378">Hydrolase</keyword>